<accession>A0AAV4YEZ2</accession>
<feature type="region of interest" description="Disordered" evidence="1">
    <location>
        <begin position="1"/>
        <end position="36"/>
    </location>
</feature>
<evidence type="ECO:0000313" key="2">
    <source>
        <dbReference type="EMBL" id="GIZ04940.1"/>
    </source>
</evidence>
<evidence type="ECO:0000313" key="3">
    <source>
        <dbReference type="Proteomes" id="UP001054945"/>
    </source>
</evidence>
<gene>
    <name evidence="2" type="ORF">CEXT_789041</name>
</gene>
<protein>
    <submittedName>
        <fullName evidence="2">Uncharacterized protein</fullName>
    </submittedName>
</protein>
<evidence type="ECO:0000256" key="1">
    <source>
        <dbReference type="SAM" id="MobiDB-lite"/>
    </source>
</evidence>
<dbReference type="AlphaFoldDB" id="A0AAV4YEZ2"/>
<comment type="caution">
    <text evidence="2">The sequence shown here is derived from an EMBL/GenBank/DDBJ whole genome shotgun (WGS) entry which is preliminary data.</text>
</comment>
<organism evidence="2 3">
    <name type="scientific">Caerostris extrusa</name>
    <name type="common">Bark spider</name>
    <name type="synonym">Caerostris bankana</name>
    <dbReference type="NCBI Taxonomy" id="172846"/>
    <lineage>
        <taxon>Eukaryota</taxon>
        <taxon>Metazoa</taxon>
        <taxon>Ecdysozoa</taxon>
        <taxon>Arthropoda</taxon>
        <taxon>Chelicerata</taxon>
        <taxon>Arachnida</taxon>
        <taxon>Araneae</taxon>
        <taxon>Araneomorphae</taxon>
        <taxon>Entelegynae</taxon>
        <taxon>Araneoidea</taxon>
        <taxon>Araneidae</taxon>
        <taxon>Caerostris</taxon>
    </lineage>
</organism>
<sequence>MMLRRVSGLLIKRKGPTAPRKQTSRKRESCSRKRGNFNATGICGLILGITVVTAESPKSTAFHKNRFKTRSNHKSPKSAGVLGTKRKGSPPSPPPPNDRKRHLAP</sequence>
<feature type="compositionally biased region" description="Basic residues" evidence="1">
    <location>
        <begin position="61"/>
        <end position="76"/>
    </location>
</feature>
<proteinExistence type="predicted"/>
<name>A0AAV4YEZ2_CAEEX</name>
<feature type="region of interest" description="Disordered" evidence="1">
    <location>
        <begin position="56"/>
        <end position="105"/>
    </location>
</feature>
<dbReference type="EMBL" id="BPLR01019170">
    <property type="protein sequence ID" value="GIZ04940.1"/>
    <property type="molecule type" value="Genomic_DNA"/>
</dbReference>
<keyword evidence="3" id="KW-1185">Reference proteome</keyword>
<dbReference type="Proteomes" id="UP001054945">
    <property type="component" value="Unassembled WGS sequence"/>
</dbReference>
<reference evidence="2 3" key="1">
    <citation type="submission" date="2021-06" db="EMBL/GenBank/DDBJ databases">
        <title>Caerostris extrusa draft genome.</title>
        <authorList>
            <person name="Kono N."/>
            <person name="Arakawa K."/>
        </authorList>
    </citation>
    <scope>NUCLEOTIDE SEQUENCE [LARGE SCALE GENOMIC DNA]</scope>
</reference>